<dbReference type="RefSeq" id="XP_029346612.1">
    <property type="nucleotide sequence ID" value="XM_029490752.1"/>
</dbReference>
<keyword evidence="2" id="KW-0472">Membrane</keyword>
<organism evidence="3 4">
    <name type="scientific">Acyrthosiphon pisum</name>
    <name type="common">Pea aphid</name>
    <dbReference type="NCBI Taxonomy" id="7029"/>
    <lineage>
        <taxon>Eukaryota</taxon>
        <taxon>Metazoa</taxon>
        <taxon>Ecdysozoa</taxon>
        <taxon>Arthropoda</taxon>
        <taxon>Hexapoda</taxon>
        <taxon>Insecta</taxon>
        <taxon>Pterygota</taxon>
        <taxon>Neoptera</taxon>
        <taxon>Paraneoptera</taxon>
        <taxon>Hemiptera</taxon>
        <taxon>Sternorrhyncha</taxon>
        <taxon>Aphidomorpha</taxon>
        <taxon>Aphidoidea</taxon>
        <taxon>Aphididae</taxon>
        <taxon>Macrosiphini</taxon>
        <taxon>Acyrthosiphon</taxon>
    </lineage>
</organism>
<keyword evidence="2" id="KW-0812">Transmembrane</keyword>
<dbReference type="Gene3D" id="3.40.50.300">
    <property type="entry name" value="P-loop containing nucleotide triphosphate hydrolases"/>
    <property type="match status" value="1"/>
</dbReference>
<feature type="region of interest" description="Disordered" evidence="1">
    <location>
        <begin position="1"/>
        <end position="31"/>
    </location>
</feature>
<dbReference type="EnsemblMetazoa" id="XM_029490752.1">
    <property type="protein sequence ID" value="XP_029346612.1"/>
    <property type="gene ID" value="LOC115034300"/>
</dbReference>
<dbReference type="AlphaFoldDB" id="A0A8R2JT21"/>
<dbReference type="KEGG" id="api:115034300"/>
<keyword evidence="2" id="KW-1133">Transmembrane helix</keyword>
<dbReference type="GeneID" id="115034300"/>
<name>A0A8R2JT21_ACYPI</name>
<dbReference type="InterPro" id="IPR027417">
    <property type="entry name" value="P-loop_NTPase"/>
</dbReference>
<protein>
    <submittedName>
        <fullName evidence="3">Uncharacterized protein</fullName>
    </submittedName>
</protein>
<dbReference type="PANTHER" id="PTHR43038">
    <property type="entry name" value="ATP-BINDING CASSETTE, SUB-FAMILY H, MEMBER 1"/>
    <property type="match status" value="1"/>
</dbReference>
<accession>A0A8R2JT21</accession>
<sequence>MTDDVPVTSGGSGMTGGPGGSGVGSEQTVTRRHPKIGFAPQNFDVPGPMRIYHLLYFIGAVNGLIVAQLVDRYKSIVPMTGLPVNTNFLVNQLRLSQKKVLSLVLAILHDPEVVILDDITTGMDTVTLKK</sequence>
<proteinExistence type="predicted"/>
<reference evidence="3" key="2">
    <citation type="submission" date="2022-06" db="UniProtKB">
        <authorList>
            <consortium name="EnsemblMetazoa"/>
        </authorList>
    </citation>
    <scope>IDENTIFICATION</scope>
</reference>
<evidence type="ECO:0000313" key="3">
    <source>
        <dbReference type="EnsemblMetazoa" id="XP_029346612.1"/>
    </source>
</evidence>
<dbReference type="PANTHER" id="PTHR43038:SF3">
    <property type="entry name" value="ABC TRANSPORTER G FAMILY MEMBER 20 ISOFORM X1"/>
    <property type="match status" value="1"/>
</dbReference>
<reference evidence="4" key="1">
    <citation type="submission" date="2010-06" db="EMBL/GenBank/DDBJ databases">
        <authorList>
            <person name="Jiang H."/>
            <person name="Abraham K."/>
            <person name="Ali S."/>
            <person name="Alsbrooks S.L."/>
            <person name="Anim B.N."/>
            <person name="Anosike U.S."/>
            <person name="Attaway T."/>
            <person name="Bandaranaike D.P."/>
            <person name="Battles P.K."/>
            <person name="Bell S.N."/>
            <person name="Bell A.V."/>
            <person name="Beltran B."/>
            <person name="Bickham C."/>
            <person name="Bustamante Y."/>
            <person name="Caleb T."/>
            <person name="Canada A."/>
            <person name="Cardenas V."/>
            <person name="Carter K."/>
            <person name="Chacko J."/>
            <person name="Chandrabose M.N."/>
            <person name="Chavez D."/>
            <person name="Chavez A."/>
            <person name="Chen L."/>
            <person name="Chu H.-S."/>
            <person name="Claassen K.J."/>
            <person name="Cockrell R."/>
            <person name="Collins M."/>
            <person name="Cooper J.A."/>
            <person name="Cree A."/>
            <person name="Curry S.M."/>
            <person name="Da Y."/>
            <person name="Dao M.D."/>
            <person name="Das B."/>
            <person name="Davila M.-L."/>
            <person name="Davy-Carroll L."/>
            <person name="Denson S."/>
            <person name="Dinh H."/>
            <person name="Ebong V.E."/>
            <person name="Edwards J.R."/>
            <person name="Egan A."/>
            <person name="El-Daye J."/>
            <person name="Escobedo L."/>
            <person name="Fernandez S."/>
            <person name="Fernando P.R."/>
            <person name="Flagg N."/>
            <person name="Forbes L.D."/>
            <person name="Fowler R.G."/>
            <person name="Fu Q."/>
            <person name="Gabisi R.A."/>
            <person name="Ganer J."/>
            <person name="Garbino Pronczuk A."/>
            <person name="Garcia R.M."/>
            <person name="Garner T."/>
            <person name="Garrett T.E."/>
            <person name="Gonzalez D.A."/>
            <person name="Hamid H."/>
            <person name="Hawkins E.S."/>
            <person name="Hirani K."/>
            <person name="Hogues M.E."/>
            <person name="Hollins B."/>
            <person name="Hsiao C.-H."/>
            <person name="Jabil R."/>
            <person name="James M.L."/>
            <person name="Jhangiani S.N."/>
            <person name="Johnson B."/>
            <person name="Johnson Q."/>
            <person name="Joshi V."/>
            <person name="Kalu J.B."/>
            <person name="Kam C."/>
            <person name="Kashfia A."/>
            <person name="Keebler J."/>
            <person name="Kisamo H."/>
            <person name="Kovar C.L."/>
            <person name="Lago L.A."/>
            <person name="Lai C.-Y."/>
            <person name="Laidlaw J."/>
            <person name="Lara F."/>
            <person name="Le T.-K."/>
            <person name="Lee S.L."/>
            <person name="Legall F.H."/>
            <person name="Lemon S.J."/>
            <person name="Lewis L.R."/>
            <person name="Li B."/>
            <person name="Liu Y."/>
            <person name="Liu Y.-S."/>
            <person name="Lopez J."/>
            <person name="Lozado R.J."/>
            <person name="Lu J."/>
            <person name="Madu R.C."/>
            <person name="Maheshwari M."/>
            <person name="Maheshwari R."/>
            <person name="Malloy K."/>
            <person name="Martinez E."/>
            <person name="Mathew T."/>
            <person name="Mercado I.C."/>
            <person name="Mercado C."/>
            <person name="Meyer B."/>
            <person name="Montgomery K."/>
            <person name="Morgan M.B."/>
            <person name="Munidasa M."/>
            <person name="Nazareth L.V."/>
            <person name="Nelson J."/>
            <person name="Ng B.M."/>
            <person name="Nguyen N.B."/>
            <person name="Nguyen P.Q."/>
            <person name="Nguyen T."/>
            <person name="Obregon M."/>
            <person name="Okwuonu G.O."/>
            <person name="Onwere C.G."/>
            <person name="Orozco G."/>
            <person name="Parra A."/>
            <person name="Patel S."/>
            <person name="Patil S."/>
            <person name="Perez A."/>
            <person name="Perez Y."/>
            <person name="Pham C."/>
            <person name="Primus E.L."/>
            <person name="Pu L.-L."/>
            <person name="Puazo M."/>
            <person name="Qin X."/>
            <person name="Quiroz J.B."/>
            <person name="Reese J."/>
            <person name="Richards S."/>
            <person name="Rives C.M."/>
            <person name="Robberts R."/>
            <person name="Ruiz S.J."/>
            <person name="Ruiz M.J."/>
            <person name="Santibanez J."/>
            <person name="Schneider B.W."/>
            <person name="Sisson I."/>
            <person name="Smith M."/>
            <person name="Sodergren E."/>
            <person name="Song X.-Z."/>
            <person name="Song B.B."/>
            <person name="Summersgill H."/>
            <person name="Thelus R."/>
            <person name="Thornton R.D."/>
            <person name="Trejos Z.Y."/>
            <person name="Usmani K."/>
            <person name="Vattathil S."/>
            <person name="Villasana D."/>
            <person name="Walker D.L."/>
            <person name="Wang S."/>
            <person name="Wang K."/>
            <person name="White C.S."/>
            <person name="Williams A.C."/>
            <person name="Williamson J."/>
            <person name="Wilson K."/>
            <person name="Woghiren I.O."/>
            <person name="Woodworth J.R."/>
            <person name="Worley K.C."/>
            <person name="Wright R.A."/>
            <person name="Wu W."/>
            <person name="Young L."/>
            <person name="Zhang L."/>
            <person name="Zhang J."/>
            <person name="Zhu Y."/>
            <person name="Muzny D.M."/>
            <person name="Weinstock G."/>
            <person name="Gibbs R.A."/>
        </authorList>
    </citation>
    <scope>NUCLEOTIDE SEQUENCE [LARGE SCALE GENOMIC DNA]</scope>
    <source>
        <strain evidence="4">LSR1</strain>
    </source>
</reference>
<dbReference type="Proteomes" id="UP000007819">
    <property type="component" value="Chromosome A2"/>
</dbReference>
<keyword evidence="4" id="KW-1185">Reference proteome</keyword>
<feature type="compositionally biased region" description="Gly residues" evidence="1">
    <location>
        <begin position="10"/>
        <end position="23"/>
    </location>
</feature>
<evidence type="ECO:0000313" key="4">
    <source>
        <dbReference type="Proteomes" id="UP000007819"/>
    </source>
</evidence>
<dbReference type="OrthoDB" id="6599804at2759"/>
<dbReference type="SUPFAM" id="SSF52540">
    <property type="entry name" value="P-loop containing nucleoside triphosphate hydrolases"/>
    <property type="match status" value="1"/>
</dbReference>
<evidence type="ECO:0000256" key="1">
    <source>
        <dbReference type="SAM" id="MobiDB-lite"/>
    </source>
</evidence>
<feature type="transmembrane region" description="Helical" evidence="2">
    <location>
        <begin position="51"/>
        <end position="70"/>
    </location>
</feature>
<evidence type="ECO:0000256" key="2">
    <source>
        <dbReference type="SAM" id="Phobius"/>
    </source>
</evidence>